<sequence length="1406" mass="159449">MQFLGNLSPFDHQKCEWSIFKSRLTQFLKVNVVSEDNKSAFLITHLSDESYRLLRNLAYPEEIEALSFKKLVELLDIHFKPKSCTFADKAKFYGATRKSGEKLGDWAARLRGLASYCDFGTALETCLTDRFVLGLGPGPEREKLFEQNASKLTLTRAIEIAEQAESAREAQTVISSVGSAVEVKEEKVYKVSCARARGRSGYGENRSVEPRSSHYQEDVRCAVCGMKNHVTEKCRYKNYKCQKCGEKGHLKKVCGNKNKKYRVRVNNIGSDGSVTGSEDECDECQNFKIRYVTDKPLHIRLKLGDEPIVMELDSGSGVSVISESLYKKMFLKYKLIHCKLKMCLYNGHKISPLGYFSIKAYYENQIRQIKIYIMDTNGPPLLARDFMSAFNMVIASSINNICHNDTDVKTILESYPKLWIDELRSFNKFKVQLQLKDNAQPKFFKARTVPFALKEKVEKELDRLVSLGVLRPVNHSNYATPIVPVLKDDGTVKIAGDYSVTLNKDLVVDRYPLPRIEEVFARLGGGEHYSKIDLKNAYNQFILSDESQKLTTISTSKGLFCYTRLVYGLANAPAIFQKSMELLLSGIDGVSIWLDDVCLTAPSKKIHLERLRQVLCRLDEAGLRLHKDKCSFFKDSVTYLGYVIDKNGLRTSRDKVKAILNAPEPTNVTEVKRFLGVVNYYRNFIPNASSIMSPLHELLRAGARWQWGEPQRTAVRRVRAELASERVLAHFEPGAQLVLAVDAGPTGLGAVLSQSDGEGRERPLAFASRSLTASERNYSQIQKEATAIIFGVKHFHQYLYGRNEPFILKTDHRPLVSIFNSKAGISITTALRLQRYAIILSAYNYIVQYTSSENNLVADYFSRAPVTSTECERDNENDALCCLKFLDANRSAVVFTEIKDATSSDKTLQTVIKYMHIGWPRKIVCNLIRPYFLCRTDLQYENGILLRGHKVVIPLSLRERLLNELHGTHLGIVKMKCNARSRMWWPGIDGAIEAWSASCEVCASLRPAPPRAEPAPWPRPAAPWQRIHIDYLSVGQRVYLVVIDAYSKWLECLYMHSGVSTQNLINKLQYIFSVFGIPNTLVSDNDVKINSREFNDFCKNNGIKYITSPIYHPCSNGQAENSVRMCKKMLKSILSENAASNVIQEQLLGYLFEYRNTVHCSTGHSPAKLMFGRNLRSRLDLILPKNKTKIANKHEKGTAKRNFKIGDRVRVRWYSARKEYWRLGLIDGIIGNRMFKILMDGDGITCIRHIDQLLHYKSYKCDDSEHSQNELTQVVPPTPNHVSFASPPPALSAVQVCDNNASSENSVTTLEGEAGDTLPVRAAEIVARSDECTLDHGAERVDARLGSPAVVTCFRKHQQSVLGYLFLYLKTYAQIYKLLYDQWQYHHQCKPLFYSSPVQAPYREEL</sequence>
<dbReference type="PROSITE" id="PS50158">
    <property type="entry name" value="ZF_CCHC"/>
    <property type="match status" value="1"/>
</dbReference>
<proteinExistence type="predicted"/>
<dbReference type="SUPFAM" id="SSF53098">
    <property type="entry name" value="Ribonuclease H-like"/>
    <property type="match status" value="1"/>
</dbReference>
<dbReference type="SUPFAM" id="SSF56672">
    <property type="entry name" value="DNA/RNA polymerases"/>
    <property type="match status" value="1"/>
</dbReference>
<dbReference type="InterPro" id="IPR043502">
    <property type="entry name" value="DNA/RNA_pol_sf"/>
</dbReference>
<dbReference type="GO" id="GO:0008270">
    <property type="term" value="F:zinc ion binding"/>
    <property type="evidence" value="ECO:0007669"/>
    <property type="project" value="UniProtKB-KW"/>
</dbReference>
<dbReference type="InterPro" id="IPR000477">
    <property type="entry name" value="RT_dom"/>
</dbReference>
<organism evidence="14 15">
    <name type="scientific">Loxostege sticticalis</name>
    <name type="common">Beet webworm moth</name>
    <dbReference type="NCBI Taxonomy" id="481309"/>
    <lineage>
        <taxon>Eukaryota</taxon>
        <taxon>Metazoa</taxon>
        <taxon>Ecdysozoa</taxon>
        <taxon>Arthropoda</taxon>
        <taxon>Hexapoda</taxon>
        <taxon>Insecta</taxon>
        <taxon>Pterygota</taxon>
        <taxon>Neoptera</taxon>
        <taxon>Endopterygota</taxon>
        <taxon>Lepidoptera</taxon>
        <taxon>Glossata</taxon>
        <taxon>Ditrysia</taxon>
        <taxon>Pyraloidea</taxon>
        <taxon>Crambidae</taxon>
        <taxon>Pyraustinae</taxon>
        <taxon>Loxostege</taxon>
    </lineage>
</organism>
<evidence type="ECO:0000259" key="12">
    <source>
        <dbReference type="PROSITE" id="PS50158"/>
    </source>
</evidence>
<dbReference type="FunFam" id="3.30.420.10:FF:000063">
    <property type="entry name" value="Retrovirus-related Pol polyprotein from transposon 297-like Protein"/>
    <property type="match status" value="1"/>
</dbReference>
<evidence type="ECO:0000313" key="14">
    <source>
        <dbReference type="EMBL" id="KAL0849706.1"/>
    </source>
</evidence>
<dbReference type="Gene3D" id="3.30.420.10">
    <property type="entry name" value="Ribonuclease H-like superfamily/Ribonuclease H"/>
    <property type="match status" value="1"/>
</dbReference>
<dbReference type="InterPro" id="IPR041577">
    <property type="entry name" value="RT_RNaseH_2"/>
</dbReference>
<evidence type="ECO:0000256" key="4">
    <source>
        <dbReference type="ARBA" id="ARBA00022695"/>
    </source>
</evidence>
<evidence type="ECO:0000256" key="3">
    <source>
        <dbReference type="ARBA" id="ARBA00022679"/>
    </source>
</evidence>
<keyword evidence="10" id="KW-0511">Multifunctional enzyme</keyword>
<dbReference type="Pfam" id="PF00665">
    <property type="entry name" value="rve"/>
    <property type="match status" value="1"/>
</dbReference>
<evidence type="ECO:0000256" key="7">
    <source>
        <dbReference type="ARBA" id="ARBA00022759"/>
    </source>
</evidence>
<evidence type="ECO:0000313" key="15">
    <source>
        <dbReference type="Proteomes" id="UP001549921"/>
    </source>
</evidence>
<dbReference type="GO" id="GO:0006508">
    <property type="term" value="P:proteolysis"/>
    <property type="evidence" value="ECO:0007669"/>
    <property type="project" value="UniProtKB-KW"/>
</dbReference>
<dbReference type="GO" id="GO:0003964">
    <property type="term" value="F:RNA-directed DNA polymerase activity"/>
    <property type="evidence" value="ECO:0007669"/>
    <property type="project" value="UniProtKB-KW"/>
</dbReference>
<keyword evidence="6" id="KW-0064">Aspartyl protease</keyword>
<dbReference type="Gene3D" id="4.10.60.10">
    <property type="entry name" value="Zinc finger, CCHC-type"/>
    <property type="match status" value="1"/>
</dbReference>
<dbReference type="PANTHER" id="PTHR37984:SF5">
    <property type="entry name" value="PROTEIN NYNRIN-LIKE"/>
    <property type="match status" value="1"/>
</dbReference>
<keyword evidence="11" id="KW-0479">Metal-binding</keyword>
<dbReference type="EMBL" id="JBEDNZ010000003">
    <property type="protein sequence ID" value="KAL0849706.1"/>
    <property type="molecule type" value="Genomic_DNA"/>
</dbReference>
<dbReference type="FunFam" id="1.10.340.70:FF:000003">
    <property type="entry name" value="Protein CBG25708"/>
    <property type="match status" value="1"/>
</dbReference>
<dbReference type="CDD" id="cd01647">
    <property type="entry name" value="RT_LTR"/>
    <property type="match status" value="1"/>
</dbReference>
<dbReference type="SUPFAM" id="SSF50630">
    <property type="entry name" value="Acid proteases"/>
    <property type="match status" value="1"/>
</dbReference>
<dbReference type="Gene3D" id="3.10.10.10">
    <property type="entry name" value="HIV Type 1 Reverse Transcriptase, subunit A, domain 1"/>
    <property type="match status" value="1"/>
</dbReference>
<dbReference type="InterPro" id="IPR043128">
    <property type="entry name" value="Rev_trsase/Diguanyl_cyclase"/>
</dbReference>
<name>A0ABD0TK38_LOXSC</name>
<evidence type="ECO:0000256" key="9">
    <source>
        <dbReference type="ARBA" id="ARBA00023125"/>
    </source>
</evidence>
<keyword evidence="9" id="KW-0238">DNA-binding</keyword>
<evidence type="ECO:0000256" key="10">
    <source>
        <dbReference type="ARBA" id="ARBA00023268"/>
    </source>
</evidence>
<evidence type="ECO:0000256" key="1">
    <source>
        <dbReference type="ARBA" id="ARBA00012493"/>
    </source>
</evidence>
<dbReference type="FunFam" id="3.30.70.270:FF:000026">
    <property type="entry name" value="Transposon Ty3-G Gag-Pol polyprotein"/>
    <property type="match status" value="1"/>
</dbReference>
<keyword evidence="11" id="KW-0862">Zinc</keyword>
<comment type="caution">
    <text evidence="14">The sequence shown here is derived from an EMBL/GenBank/DDBJ whole genome shotgun (WGS) entry which is preliminary data.</text>
</comment>
<accession>A0ABD0TK38</accession>
<dbReference type="Gene3D" id="2.40.70.10">
    <property type="entry name" value="Acid Proteases"/>
    <property type="match status" value="1"/>
</dbReference>
<dbReference type="InterPro" id="IPR021109">
    <property type="entry name" value="Peptidase_aspartic_dom_sf"/>
</dbReference>
<evidence type="ECO:0000256" key="6">
    <source>
        <dbReference type="ARBA" id="ARBA00022750"/>
    </source>
</evidence>
<dbReference type="Gene3D" id="3.10.20.370">
    <property type="match status" value="1"/>
</dbReference>
<keyword evidence="5" id="KW-0540">Nuclease</keyword>
<dbReference type="InterPro" id="IPR012337">
    <property type="entry name" value="RNaseH-like_sf"/>
</dbReference>
<dbReference type="GO" id="GO:0042575">
    <property type="term" value="C:DNA polymerase complex"/>
    <property type="evidence" value="ECO:0007669"/>
    <property type="project" value="UniProtKB-ARBA"/>
</dbReference>
<dbReference type="InterPro" id="IPR041588">
    <property type="entry name" value="Integrase_H2C2"/>
</dbReference>
<dbReference type="Pfam" id="PF00078">
    <property type="entry name" value="RVT_1"/>
    <property type="match status" value="1"/>
</dbReference>
<feature type="domain" description="CCHC-type" evidence="12">
    <location>
        <begin position="240"/>
        <end position="254"/>
    </location>
</feature>
<evidence type="ECO:0000259" key="13">
    <source>
        <dbReference type="PROSITE" id="PS50994"/>
    </source>
</evidence>
<dbReference type="Proteomes" id="UP001549921">
    <property type="component" value="Unassembled WGS sequence"/>
</dbReference>
<dbReference type="GO" id="GO:0003677">
    <property type="term" value="F:DNA binding"/>
    <property type="evidence" value="ECO:0007669"/>
    <property type="project" value="UniProtKB-KW"/>
</dbReference>
<dbReference type="GO" id="GO:0004519">
    <property type="term" value="F:endonuclease activity"/>
    <property type="evidence" value="ECO:0007669"/>
    <property type="project" value="UniProtKB-KW"/>
</dbReference>
<keyword evidence="11" id="KW-0863">Zinc-finger</keyword>
<dbReference type="SUPFAM" id="SSF57756">
    <property type="entry name" value="Retrovirus zinc finger-like domains"/>
    <property type="match status" value="1"/>
</dbReference>
<dbReference type="PANTHER" id="PTHR37984">
    <property type="entry name" value="PROTEIN CBG26694"/>
    <property type="match status" value="1"/>
</dbReference>
<gene>
    <name evidence="14" type="ORF">ABMA28_011670</name>
</gene>
<evidence type="ECO:0000256" key="5">
    <source>
        <dbReference type="ARBA" id="ARBA00022722"/>
    </source>
</evidence>
<dbReference type="PROSITE" id="PS50994">
    <property type="entry name" value="INTEGRASE"/>
    <property type="match status" value="1"/>
</dbReference>
<keyword evidence="4" id="KW-0548">Nucleotidyltransferase</keyword>
<dbReference type="Pfam" id="PF17921">
    <property type="entry name" value="Integrase_H2C2"/>
    <property type="match status" value="1"/>
</dbReference>
<dbReference type="Gene3D" id="1.10.340.70">
    <property type="match status" value="1"/>
</dbReference>
<evidence type="ECO:0000256" key="2">
    <source>
        <dbReference type="ARBA" id="ARBA00022670"/>
    </source>
</evidence>
<dbReference type="GO" id="GO:0004190">
    <property type="term" value="F:aspartic-type endopeptidase activity"/>
    <property type="evidence" value="ECO:0007669"/>
    <property type="project" value="UniProtKB-KW"/>
</dbReference>
<dbReference type="EC" id="2.7.7.49" evidence="1"/>
<dbReference type="InterPro" id="IPR001584">
    <property type="entry name" value="Integrase_cat-core"/>
</dbReference>
<evidence type="ECO:0000256" key="8">
    <source>
        <dbReference type="ARBA" id="ARBA00022918"/>
    </source>
</evidence>
<dbReference type="InterPro" id="IPR050951">
    <property type="entry name" value="Retrovirus_Pol_polyprotein"/>
</dbReference>
<dbReference type="Pfam" id="PF17919">
    <property type="entry name" value="RT_RNaseH_2"/>
    <property type="match status" value="1"/>
</dbReference>
<keyword evidence="8" id="KW-0695">RNA-directed DNA polymerase</keyword>
<feature type="domain" description="Integrase catalytic" evidence="13">
    <location>
        <begin position="1019"/>
        <end position="1174"/>
    </location>
</feature>
<dbReference type="CDD" id="cd09274">
    <property type="entry name" value="RNase_HI_RT_Ty3"/>
    <property type="match status" value="1"/>
</dbReference>
<protein>
    <recommendedName>
        <fullName evidence="1">RNA-directed DNA polymerase</fullName>
        <ecNumber evidence="1">2.7.7.49</ecNumber>
    </recommendedName>
</protein>
<keyword evidence="7" id="KW-0378">Hydrolase</keyword>
<evidence type="ECO:0000256" key="11">
    <source>
        <dbReference type="PROSITE-ProRule" id="PRU00047"/>
    </source>
</evidence>
<keyword evidence="2" id="KW-0645">Protease</keyword>
<dbReference type="InterPro" id="IPR036875">
    <property type="entry name" value="Znf_CCHC_sf"/>
</dbReference>
<reference evidence="14 15" key="1">
    <citation type="submission" date="2024-06" db="EMBL/GenBank/DDBJ databases">
        <title>A chromosome-level genome assembly of beet webworm, Loxostege sticticalis.</title>
        <authorList>
            <person name="Zhang Y."/>
        </authorList>
    </citation>
    <scope>NUCLEOTIDE SEQUENCE [LARGE SCALE GENOMIC DNA]</scope>
    <source>
        <strain evidence="14">AQ028</strain>
        <tissue evidence="14">Male pupae</tissue>
    </source>
</reference>
<dbReference type="InterPro" id="IPR036397">
    <property type="entry name" value="RNaseH_sf"/>
</dbReference>
<dbReference type="Gene3D" id="3.30.70.270">
    <property type="match status" value="2"/>
</dbReference>
<dbReference type="InterPro" id="IPR001878">
    <property type="entry name" value="Znf_CCHC"/>
</dbReference>
<keyword evidence="3" id="KW-0808">Transferase</keyword>
<keyword evidence="7" id="KW-0255">Endonuclease</keyword>
<dbReference type="FunFam" id="3.10.20.370:FF:000001">
    <property type="entry name" value="Retrovirus-related Pol polyprotein from transposon 17.6-like protein"/>
    <property type="match status" value="1"/>
</dbReference>